<comment type="caution">
    <text evidence="10">The sequence shown here is derived from an EMBL/GenBank/DDBJ whole genome shotgun (WGS) entry which is preliminary data.</text>
</comment>
<name>A0A0F9SUC3_9ZZZZ</name>
<dbReference type="Gene3D" id="3.30.160.880">
    <property type="entry name" value="Cell division protein ZapA protomer, N-terminal domain"/>
    <property type="match status" value="1"/>
</dbReference>
<dbReference type="GO" id="GO:0043093">
    <property type="term" value="P:FtsZ-dependent cytokinesis"/>
    <property type="evidence" value="ECO:0007669"/>
    <property type="project" value="TreeGrafter"/>
</dbReference>
<dbReference type="EMBL" id="LAZR01000360">
    <property type="protein sequence ID" value="KKN72575.1"/>
    <property type="molecule type" value="Genomic_DNA"/>
</dbReference>
<evidence type="ECO:0000256" key="9">
    <source>
        <dbReference type="ARBA" id="ARBA00033158"/>
    </source>
</evidence>
<keyword evidence="6" id="KW-0131">Cell cycle</keyword>
<accession>A0A0F9SUC3</accession>
<dbReference type="AlphaFoldDB" id="A0A0F9SUC3"/>
<organism evidence="10">
    <name type="scientific">marine sediment metagenome</name>
    <dbReference type="NCBI Taxonomy" id="412755"/>
    <lineage>
        <taxon>unclassified sequences</taxon>
        <taxon>metagenomes</taxon>
        <taxon>ecological metagenomes</taxon>
    </lineage>
</organism>
<dbReference type="InterPro" id="IPR036192">
    <property type="entry name" value="Cell_div_ZapA-like_sf"/>
</dbReference>
<gene>
    <name evidence="10" type="ORF">LCGC14_0409740</name>
</gene>
<evidence type="ECO:0000256" key="3">
    <source>
        <dbReference type="ARBA" id="ARBA00022490"/>
    </source>
</evidence>
<dbReference type="InterPro" id="IPR007838">
    <property type="entry name" value="Cell_div_ZapA-like"/>
</dbReference>
<evidence type="ECO:0000256" key="5">
    <source>
        <dbReference type="ARBA" id="ARBA00023210"/>
    </source>
</evidence>
<keyword evidence="3" id="KW-0963">Cytoplasm</keyword>
<evidence type="ECO:0000313" key="10">
    <source>
        <dbReference type="EMBL" id="KKN72575.1"/>
    </source>
</evidence>
<dbReference type="PANTHER" id="PTHR34981">
    <property type="entry name" value="CELL DIVISION PROTEIN ZAPA"/>
    <property type="match status" value="1"/>
</dbReference>
<keyword evidence="5" id="KW-0717">Septation</keyword>
<dbReference type="SUPFAM" id="SSF102829">
    <property type="entry name" value="Cell division protein ZapA-like"/>
    <property type="match status" value="1"/>
</dbReference>
<comment type="subunit">
    <text evidence="8">Homodimer. Interacts with FtsZ.</text>
</comment>
<comment type="subcellular location">
    <subcellularLocation>
        <location evidence="1">Cytoplasm</location>
    </subcellularLocation>
</comment>
<dbReference type="PANTHER" id="PTHR34981:SF1">
    <property type="entry name" value="CELL DIVISION PROTEIN ZAPA"/>
    <property type="match status" value="1"/>
</dbReference>
<evidence type="ECO:0000256" key="7">
    <source>
        <dbReference type="ARBA" id="ARBA00024910"/>
    </source>
</evidence>
<evidence type="ECO:0000256" key="8">
    <source>
        <dbReference type="ARBA" id="ARBA00026068"/>
    </source>
</evidence>
<reference evidence="10" key="1">
    <citation type="journal article" date="2015" name="Nature">
        <title>Complex archaea that bridge the gap between prokaryotes and eukaryotes.</title>
        <authorList>
            <person name="Spang A."/>
            <person name="Saw J.H."/>
            <person name="Jorgensen S.L."/>
            <person name="Zaremba-Niedzwiedzka K."/>
            <person name="Martijn J."/>
            <person name="Lind A.E."/>
            <person name="van Eijk R."/>
            <person name="Schleper C."/>
            <person name="Guy L."/>
            <person name="Ettema T.J."/>
        </authorList>
    </citation>
    <scope>NUCLEOTIDE SEQUENCE</scope>
</reference>
<proteinExistence type="predicted"/>
<evidence type="ECO:0000256" key="6">
    <source>
        <dbReference type="ARBA" id="ARBA00023306"/>
    </source>
</evidence>
<dbReference type="GO" id="GO:0000917">
    <property type="term" value="P:division septum assembly"/>
    <property type="evidence" value="ECO:0007669"/>
    <property type="project" value="UniProtKB-KW"/>
</dbReference>
<sequence>MSELQNQRVTVELLGKEQQFACPEGQEDALIAAAKNLNDLVEQMKQRSTVRNDQKALLMAALNLSHELLEAKTQATVEQQHQDQLIDKLSQHLANDPKHQK</sequence>
<dbReference type="InterPro" id="IPR042233">
    <property type="entry name" value="Cell_div_ZapA_N"/>
</dbReference>
<evidence type="ECO:0000256" key="2">
    <source>
        <dbReference type="ARBA" id="ARBA00015195"/>
    </source>
</evidence>
<keyword evidence="4" id="KW-0132">Cell division</keyword>
<evidence type="ECO:0000256" key="1">
    <source>
        <dbReference type="ARBA" id="ARBA00004496"/>
    </source>
</evidence>
<dbReference type="GO" id="GO:0032153">
    <property type="term" value="C:cell division site"/>
    <property type="evidence" value="ECO:0007669"/>
    <property type="project" value="TreeGrafter"/>
</dbReference>
<evidence type="ECO:0000256" key="4">
    <source>
        <dbReference type="ARBA" id="ARBA00022618"/>
    </source>
</evidence>
<dbReference type="GO" id="GO:0030428">
    <property type="term" value="C:cell septum"/>
    <property type="evidence" value="ECO:0007669"/>
    <property type="project" value="TreeGrafter"/>
</dbReference>
<dbReference type="GO" id="GO:0000921">
    <property type="term" value="P:septin ring assembly"/>
    <property type="evidence" value="ECO:0007669"/>
    <property type="project" value="TreeGrafter"/>
</dbReference>
<dbReference type="GO" id="GO:0005829">
    <property type="term" value="C:cytosol"/>
    <property type="evidence" value="ECO:0007669"/>
    <property type="project" value="TreeGrafter"/>
</dbReference>
<dbReference type="Pfam" id="PF05164">
    <property type="entry name" value="ZapA"/>
    <property type="match status" value="1"/>
</dbReference>
<protein>
    <recommendedName>
        <fullName evidence="2">Cell division protein ZapA</fullName>
    </recommendedName>
    <alternativeName>
        <fullName evidence="9">Z ring-associated protein ZapA</fullName>
    </alternativeName>
</protein>
<dbReference type="Gene3D" id="1.20.5.50">
    <property type="match status" value="1"/>
</dbReference>
<comment type="function">
    <text evidence="7">Activator of cell division through the inhibition of FtsZ GTPase activity, therefore promoting FtsZ assembly into bundles of protofilaments necessary for the formation of the division Z ring. It is recruited early at mid-cell but it is not essential for cell division.</text>
</comment>